<keyword evidence="1" id="KW-0732">Signal</keyword>
<feature type="chain" id="PRO_5046763956" description="Cupin 2 conserved barrel domain-containing protein" evidence="1">
    <location>
        <begin position="25"/>
        <end position="133"/>
    </location>
</feature>
<evidence type="ECO:0000256" key="1">
    <source>
        <dbReference type="SAM" id="SignalP"/>
    </source>
</evidence>
<proteinExistence type="predicted"/>
<keyword evidence="3" id="KW-1185">Reference proteome</keyword>
<dbReference type="InterPro" id="IPR014710">
    <property type="entry name" value="RmlC-like_jellyroll"/>
</dbReference>
<protein>
    <recommendedName>
        <fullName evidence="4">Cupin 2 conserved barrel domain-containing protein</fullName>
    </recommendedName>
</protein>
<dbReference type="Proteomes" id="UP001475781">
    <property type="component" value="Chromosome"/>
</dbReference>
<reference evidence="2 3" key="1">
    <citation type="submission" date="2022-07" db="EMBL/GenBank/DDBJ databases">
        <title>A copper resistant bacterium isolated from sediment samples of deep sea hydrothermal areas.</title>
        <authorList>
            <person name="Zeng X."/>
        </authorList>
    </citation>
    <scope>NUCLEOTIDE SEQUENCE [LARGE SCALE GENOMIC DNA]</scope>
    <source>
        <strain evidence="3">CuT 6</strain>
    </source>
</reference>
<dbReference type="RefSeq" id="WP_205422276.1">
    <property type="nucleotide sequence ID" value="NZ_CP101118.1"/>
</dbReference>
<dbReference type="PANTHER" id="PTHR38599">
    <property type="entry name" value="CUPIN DOMAIN PROTEIN (AFU_ORTHOLOGUE AFUA_3G13620)"/>
    <property type="match status" value="1"/>
</dbReference>
<gene>
    <name evidence="2" type="ORF">NLK58_07415</name>
</gene>
<evidence type="ECO:0000313" key="3">
    <source>
        <dbReference type="Proteomes" id="UP001475781"/>
    </source>
</evidence>
<dbReference type="SUPFAM" id="SSF51182">
    <property type="entry name" value="RmlC-like cupins"/>
    <property type="match status" value="1"/>
</dbReference>
<dbReference type="PANTHER" id="PTHR38599:SF1">
    <property type="entry name" value="CUPIN DOMAIN PROTEIN (AFU_ORTHOLOGUE AFUA_3G13620)"/>
    <property type="match status" value="1"/>
</dbReference>
<evidence type="ECO:0008006" key="4">
    <source>
        <dbReference type="Google" id="ProtNLM"/>
    </source>
</evidence>
<name>A0ABZ2W5K2_9GAMM</name>
<organism evidence="2 3">
    <name type="scientific">Marinobacter metalliresistant</name>
    <dbReference type="NCBI Taxonomy" id="2961995"/>
    <lineage>
        <taxon>Bacteria</taxon>
        <taxon>Pseudomonadati</taxon>
        <taxon>Pseudomonadota</taxon>
        <taxon>Gammaproteobacteria</taxon>
        <taxon>Pseudomonadales</taxon>
        <taxon>Marinobacteraceae</taxon>
        <taxon>Marinobacter</taxon>
    </lineage>
</organism>
<feature type="signal peptide" evidence="1">
    <location>
        <begin position="1"/>
        <end position="24"/>
    </location>
</feature>
<accession>A0ABZ2W5K2</accession>
<sequence>MKTIRLLSITAIFLGALLVGPALAEDSENRKELKRIDLSGSPGMEVISSISEYKPGEVVGRHFHHGVESGYFVQGGMIQLPGKDPIKIPTGAPIINERGVPHAGFKVVGDMPLKIFTVHIVDKGKPLYEWVDK</sequence>
<dbReference type="EMBL" id="CP101118">
    <property type="protein sequence ID" value="WZF90013.1"/>
    <property type="molecule type" value="Genomic_DNA"/>
</dbReference>
<dbReference type="InterPro" id="IPR011051">
    <property type="entry name" value="RmlC_Cupin_sf"/>
</dbReference>
<evidence type="ECO:0000313" key="2">
    <source>
        <dbReference type="EMBL" id="WZF90013.1"/>
    </source>
</evidence>
<dbReference type="Gene3D" id="2.60.120.10">
    <property type="entry name" value="Jelly Rolls"/>
    <property type="match status" value="1"/>
</dbReference>